<gene>
    <name evidence="3" type="ORF">Slati_2512500</name>
</gene>
<dbReference type="PANTHER" id="PTHR33116:SF66">
    <property type="entry name" value="REVERSE TRANSCRIPTASE ZINC-BINDING DOMAIN-CONTAINING PROTEIN"/>
    <property type="match status" value="1"/>
</dbReference>
<organism evidence="3">
    <name type="scientific">Sesamum latifolium</name>
    <dbReference type="NCBI Taxonomy" id="2727402"/>
    <lineage>
        <taxon>Eukaryota</taxon>
        <taxon>Viridiplantae</taxon>
        <taxon>Streptophyta</taxon>
        <taxon>Embryophyta</taxon>
        <taxon>Tracheophyta</taxon>
        <taxon>Spermatophyta</taxon>
        <taxon>Magnoliopsida</taxon>
        <taxon>eudicotyledons</taxon>
        <taxon>Gunneridae</taxon>
        <taxon>Pentapetalae</taxon>
        <taxon>asterids</taxon>
        <taxon>lamiids</taxon>
        <taxon>Lamiales</taxon>
        <taxon>Pedaliaceae</taxon>
        <taxon>Sesamum</taxon>
    </lineage>
</organism>
<feature type="signal peptide" evidence="1">
    <location>
        <begin position="1"/>
        <end position="23"/>
    </location>
</feature>
<dbReference type="PANTHER" id="PTHR33116">
    <property type="entry name" value="REVERSE TRANSCRIPTASE ZINC-BINDING DOMAIN-CONTAINING PROTEIN-RELATED-RELATED"/>
    <property type="match status" value="1"/>
</dbReference>
<evidence type="ECO:0000313" key="3">
    <source>
        <dbReference type="EMBL" id="KAL0440295.1"/>
    </source>
</evidence>
<feature type="domain" description="Reverse transcriptase zinc-binding" evidence="2">
    <location>
        <begin position="228"/>
        <end position="309"/>
    </location>
</feature>
<feature type="chain" id="PRO_5043800341" description="Reverse transcriptase zinc-binding domain-containing protein" evidence="1">
    <location>
        <begin position="24"/>
        <end position="382"/>
    </location>
</feature>
<name>A0AAW2WJA8_9LAMI</name>
<reference evidence="3" key="1">
    <citation type="submission" date="2020-06" db="EMBL/GenBank/DDBJ databases">
        <authorList>
            <person name="Li T."/>
            <person name="Hu X."/>
            <person name="Zhang T."/>
            <person name="Song X."/>
            <person name="Zhang H."/>
            <person name="Dai N."/>
            <person name="Sheng W."/>
            <person name="Hou X."/>
            <person name="Wei L."/>
        </authorList>
    </citation>
    <scope>NUCLEOTIDE SEQUENCE</scope>
    <source>
        <strain evidence="3">KEN1</strain>
        <tissue evidence="3">Leaf</tissue>
    </source>
</reference>
<evidence type="ECO:0000256" key="1">
    <source>
        <dbReference type="SAM" id="SignalP"/>
    </source>
</evidence>
<keyword evidence="1" id="KW-0732">Signal</keyword>
<proteinExistence type="predicted"/>
<evidence type="ECO:0000259" key="2">
    <source>
        <dbReference type="Pfam" id="PF13966"/>
    </source>
</evidence>
<dbReference type="AlphaFoldDB" id="A0AAW2WJA8"/>
<reference evidence="3" key="2">
    <citation type="journal article" date="2024" name="Plant">
        <title>Genomic evolution and insights into agronomic trait innovations of Sesamum species.</title>
        <authorList>
            <person name="Miao H."/>
            <person name="Wang L."/>
            <person name="Qu L."/>
            <person name="Liu H."/>
            <person name="Sun Y."/>
            <person name="Le M."/>
            <person name="Wang Q."/>
            <person name="Wei S."/>
            <person name="Zheng Y."/>
            <person name="Lin W."/>
            <person name="Duan Y."/>
            <person name="Cao H."/>
            <person name="Xiong S."/>
            <person name="Wang X."/>
            <person name="Wei L."/>
            <person name="Li C."/>
            <person name="Ma Q."/>
            <person name="Ju M."/>
            <person name="Zhao R."/>
            <person name="Li G."/>
            <person name="Mu C."/>
            <person name="Tian Q."/>
            <person name="Mei H."/>
            <person name="Zhang T."/>
            <person name="Gao T."/>
            <person name="Zhang H."/>
        </authorList>
    </citation>
    <scope>NUCLEOTIDE SEQUENCE</scope>
    <source>
        <strain evidence="3">KEN1</strain>
    </source>
</reference>
<comment type="caution">
    <text evidence="3">The sequence shown here is derived from an EMBL/GenBank/DDBJ whole genome shotgun (WGS) entry which is preliminary data.</text>
</comment>
<protein>
    <recommendedName>
        <fullName evidence="2">Reverse transcriptase zinc-binding domain-containing protein</fullName>
    </recommendedName>
</protein>
<accession>A0AAW2WJA8</accession>
<dbReference type="InterPro" id="IPR026960">
    <property type="entry name" value="RVT-Znf"/>
</dbReference>
<sequence length="382" mass="44995">MSPYLFVIAMEVLHLLLMQRADQSDSFHYHWHCKEVNLLNLCFADDLLLFCKADEQSVLFFREGLETFAQWSGLKEGVPVRKNPTDSVSSLGLEHILAMAFILPKRIIKLIEARIRKFLWQGGTTLENDESIWVTWIRTYRLKNNTVWTANPNSGSWCWRKILRLRGPVLNYPYEVGPGSERMVWKDLGTLWGYLSTGSHGDHKSVGFRLMRDLVSNGYCSLDFLYWFYYREAYRLFNPPGPKVSWFSLLLGPYHIARNNFVLWLAILGRLATLDRPWWQGTDRTCILCTHGEIESHDHLFFRCDFSRQCLRILKWDVKFSIPVMAWRNCVEWARRRWRGRHPLNAASRALFASLVYHLWKNAINDDLQPLAALWSRRLDYV</sequence>
<dbReference type="Pfam" id="PF13966">
    <property type="entry name" value="zf-RVT"/>
    <property type="match status" value="1"/>
</dbReference>
<dbReference type="EMBL" id="JACGWN010000008">
    <property type="protein sequence ID" value="KAL0440295.1"/>
    <property type="molecule type" value="Genomic_DNA"/>
</dbReference>